<evidence type="ECO:0000313" key="7">
    <source>
        <dbReference type="EMBL" id="PTX60820.1"/>
    </source>
</evidence>
<dbReference type="PIRSF" id="PIRSF004846">
    <property type="entry name" value="ModA"/>
    <property type="match status" value="1"/>
</dbReference>
<feature type="binding site" evidence="5">
    <location>
        <position position="175"/>
    </location>
    <ligand>
        <name>molybdate</name>
        <dbReference type="ChEBI" id="CHEBI:36264"/>
    </ligand>
</feature>
<feature type="binding site" evidence="5">
    <location>
        <position position="148"/>
    </location>
    <ligand>
        <name>molybdate</name>
        <dbReference type="ChEBI" id="CHEBI:36264"/>
    </ligand>
</feature>
<accession>A0A2T6BXL8</accession>
<dbReference type="NCBIfam" id="TIGR01256">
    <property type="entry name" value="modA"/>
    <property type="match status" value="1"/>
</dbReference>
<dbReference type="RefSeq" id="WP_108022831.1">
    <property type="nucleotide sequence ID" value="NZ_QBKR01000008.1"/>
</dbReference>
<feature type="signal peptide" evidence="6">
    <location>
        <begin position="1"/>
        <end position="23"/>
    </location>
</feature>
<evidence type="ECO:0000256" key="5">
    <source>
        <dbReference type="PIRSR" id="PIRSR004846-1"/>
    </source>
</evidence>
<evidence type="ECO:0000256" key="6">
    <source>
        <dbReference type="SAM" id="SignalP"/>
    </source>
</evidence>
<comment type="caution">
    <text evidence="7">The sequence shown here is derived from an EMBL/GenBank/DDBJ whole genome shotgun (WGS) entry which is preliminary data.</text>
</comment>
<sequence>MLKRGSACLLAVWFCAFSLFGCAPENERREVVVLAASSLTDALGELEKKYEAEHPGLNLVISFASSGKLRQQIEQGAPADIFFSAGSLEMDKLENGGKIVPSTRVNLLTNELVLIVPQQGESGVKRLEDLRSENVKKLAIGEPGVVPAGRYAKEFLTRTGRWNDLRPKLVFGANVRQVLSYVESGNADAGLVYKSDTYRAEGVKEVGNIPLNLYSPIVYPVSVVRDAKNPKQAKDFLRWLKGNQRKAVFEKYGFKGEAFEQP</sequence>
<protein>
    <submittedName>
        <fullName evidence="7">Molybdate transport system substrate-binding protein</fullName>
    </submittedName>
</protein>
<dbReference type="PANTHER" id="PTHR30632:SF0">
    <property type="entry name" value="SULFATE-BINDING PROTEIN"/>
    <property type="match status" value="1"/>
</dbReference>
<dbReference type="GO" id="GO:0046872">
    <property type="term" value="F:metal ion binding"/>
    <property type="evidence" value="ECO:0007669"/>
    <property type="project" value="UniProtKB-KW"/>
</dbReference>
<feature type="chain" id="PRO_5039223481" evidence="6">
    <location>
        <begin position="24"/>
        <end position="262"/>
    </location>
</feature>
<evidence type="ECO:0000313" key="8">
    <source>
        <dbReference type="Proteomes" id="UP000244240"/>
    </source>
</evidence>
<dbReference type="InterPro" id="IPR005950">
    <property type="entry name" value="ModA"/>
</dbReference>
<keyword evidence="2 5" id="KW-0500">Molybdenum</keyword>
<dbReference type="PROSITE" id="PS51257">
    <property type="entry name" value="PROKAR_LIPOPROTEIN"/>
    <property type="match status" value="1"/>
</dbReference>
<gene>
    <name evidence="7" type="ORF">C8P63_108130</name>
</gene>
<evidence type="ECO:0000256" key="4">
    <source>
        <dbReference type="ARBA" id="ARBA00022729"/>
    </source>
</evidence>
<evidence type="ECO:0000256" key="1">
    <source>
        <dbReference type="ARBA" id="ARBA00009175"/>
    </source>
</evidence>
<dbReference type="Proteomes" id="UP000244240">
    <property type="component" value="Unassembled WGS sequence"/>
</dbReference>
<dbReference type="InterPro" id="IPR050682">
    <property type="entry name" value="ModA/WtpA"/>
</dbReference>
<comment type="similarity">
    <text evidence="1">Belongs to the bacterial solute-binding protein ModA family.</text>
</comment>
<reference evidence="7 8" key="1">
    <citation type="submission" date="2018-04" db="EMBL/GenBank/DDBJ databases">
        <title>Genomic Encyclopedia of Archaeal and Bacterial Type Strains, Phase II (KMG-II): from individual species to whole genera.</title>
        <authorList>
            <person name="Goeker M."/>
        </authorList>
    </citation>
    <scope>NUCLEOTIDE SEQUENCE [LARGE SCALE GENOMIC DNA]</scope>
    <source>
        <strain evidence="7 8">DSM 45787</strain>
    </source>
</reference>
<dbReference type="PANTHER" id="PTHR30632">
    <property type="entry name" value="MOLYBDATE-BINDING PERIPLASMIC PROTEIN"/>
    <property type="match status" value="1"/>
</dbReference>
<dbReference type="Gene3D" id="3.40.190.10">
    <property type="entry name" value="Periplasmic binding protein-like II"/>
    <property type="match status" value="2"/>
</dbReference>
<dbReference type="GO" id="GO:1901359">
    <property type="term" value="F:tungstate binding"/>
    <property type="evidence" value="ECO:0007669"/>
    <property type="project" value="UniProtKB-ARBA"/>
</dbReference>
<dbReference type="GO" id="GO:0015689">
    <property type="term" value="P:molybdate ion transport"/>
    <property type="evidence" value="ECO:0007669"/>
    <property type="project" value="InterPro"/>
</dbReference>
<feature type="binding site" evidence="5">
    <location>
        <position position="193"/>
    </location>
    <ligand>
        <name>molybdate</name>
        <dbReference type="ChEBI" id="CHEBI:36264"/>
    </ligand>
</feature>
<dbReference type="GO" id="GO:0030973">
    <property type="term" value="F:molybdate ion binding"/>
    <property type="evidence" value="ECO:0007669"/>
    <property type="project" value="UniProtKB-ARBA"/>
</dbReference>
<keyword evidence="3 5" id="KW-0479">Metal-binding</keyword>
<feature type="binding site" evidence="5">
    <location>
        <position position="66"/>
    </location>
    <ligand>
        <name>molybdate</name>
        <dbReference type="ChEBI" id="CHEBI:36264"/>
    </ligand>
</feature>
<dbReference type="Pfam" id="PF13531">
    <property type="entry name" value="SBP_bac_11"/>
    <property type="match status" value="1"/>
</dbReference>
<keyword evidence="8" id="KW-1185">Reference proteome</keyword>
<dbReference type="EMBL" id="QBKR01000008">
    <property type="protein sequence ID" value="PTX60820.1"/>
    <property type="molecule type" value="Genomic_DNA"/>
</dbReference>
<dbReference type="OrthoDB" id="9785015at2"/>
<evidence type="ECO:0000256" key="3">
    <source>
        <dbReference type="ARBA" id="ARBA00022723"/>
    </source>
</evidence>
<feature type="binding site" evidence="5">
    <location>
        <position position="38"/>
    </location>
    <ligand>
        <name>molybdate</name>
        <dbReference type="ChEBI" id="CHEBI:36264"/>
    </ligand>
</feature>
<organism evidence="7 8">
    <name type="scientific">Melghirimyces profundicolus</name>
    <dbReference type="NCBI Taxonomy" id="1242148"/>
    <lineage>
        <taxon>Bacteria</taxon>
        <taxon>Bacillati</taxon>
        <taxon>Bacillota</taxon>
        <taxon>Bacilli</taxon>
        <taxon>Bacillales</taxon>
        <taxon>Thermoactinomycetaceae</taxon>
        <taxon>Melghirimyces</taxon>
    </lineage>
</organism>
<evidence type="ECO:0000256" key="2">
    <source>
        <dbReference type="ARBA" id="ARBA00022505"/>
    </source>
</evidence>
<dbReference type="CDD" id="cd13537">
    <property type="entry name" value="PBP2_YvgL_like"/>
    <property type="match status" value="1"/>
</dbReference>
<dbReference type="InterPro" id="IPR041879">
    <property type="entry name" value="YvgL-like_PBP2"/>
</dbReference>
<dbReference type="SUPFAM" id="SSF53850">
    <property type="entry name" value="Periplasmic binding protein-like II"/>
    <property type="match status" value="1"/>
</dbReference>
<keyword evidence="4 6" id="KW-0732">Signal</keyword>
<proteinExistence type="inferred from homology"/>
<dbReference type="FunFam" id="3.40.190.10:FF:000035">
    <property type="entry name" value="Molybdate ABC transporter substrate-binding protein"/>
    <property type="match status" value="1"/>
</dbReference>
<name>A0A2T6BXL8_9BACL</name>
<dbReference type="AlphaFoldDB" id="A0A2T6BXL8"/>